<reference evidence="2" key="1">
    <citation type="submission" date="2013-09" db="EMBL/GenBank/DDBJ databases">
        <title>Corchorus olitorius genome sequencing.</title>
        <authorList>
            <person name="Alam M."/>
            <person name="Haque M.S."/>
            <person name="Islam M.S."/>
            <person name="Emdad E.M."/>
            <person name="Islam M.M."/>
            <person name="Ahmed B."/>
            <person name="Halim A."/>
            <person name="Hossen Q.M.M."/>
            <person name="Hossain M.Z."/>
            <person name="Ahmed R."/>
            <person name="Khan M.M."/>
            <person name="Islam R."/>
            <person name="Rashid M.M."/>
            <person name="Khan S.A."/>
            <person name="Rahman M.S."/>
            <person name="Alam M."/>
            <person name="Yahiya A.S."/>
            <person name="Khan M.S."/>
            <person name="Azam M.S."/>
            <person name="Haque T."/>
            <person name="Lashkar M.Z.H."/>
            <person name="Akhand A.I."/>
            <person name="Morshed G."/>
            <person name="Roy S."/>
            <person name="Uddin K.S."/>
            <person name="Rabeya T."/>
            <person name="Hossain A.S."/>
            <person name="Chowdhury A."/>
            <person name="Snigdha A.R."/>
            <person name="Mortoza M.S."/>
            <person name="Matin S.A."/>
            <person name="Hoque S.M.E."/>
            <person name="Islam M.K."/>
            <person name="Roy D.K."/>
            <person name="Haider R."/>
            <person name="Moosa M.M."/>
            <person name="Elias S.M."/>
            <person name="Hasan A.M."/>
            <person name="Jahan S."/>
            <person name="Shafiuddin M."/>
            <person name="Mahmood N."/>
            <person name="Shommy N.S."/>
        </authorList>
    </citation>
    <scope>NUCLEOTIDE SEQUENCE [LARGE SCALE GENOMIC DNA]</scope>
    <source>
        <strain evidence="2">cv. O-4</strain>
    </source>
</reference>
<keyword evidence="2" id="KW-1185">Reference proteome</keyword>
<proteinExistence type="predicted"/>
<dbReference type="AlphaFoldDB" id="A0A1R3GBY0"/>
<name>A0A1R3GBY0_9ROSI</name>
<dbReference type="Proteomes" id="UP000187203">
    <property type="component" value="Unassembled WGS sequence"/>
</dbReference>
<protein>
    <submittedName>
        <fullName evidence="1">Uncharacterized protein</fullName>
    </submittedName>
</protein>
<dbReference type="EMBL" id="AWUE01022921">
    <property type="protein sequence ID" value="OMO55582.1"/>
    <property type="molecule type" value="Genomic_DNA"/>
</dbReference>
<gene>
    <name evidence="1" type="ORF">COLO4_35916</name>
</gene>
<comment type="caution">
    <text evidence="1">The sequence shown here is derived from an EMBL/GenBank/DDBJ whole genome shotgun (WGS) entry which is preliminary data.</text>
</comment>
<evidence type="ECO:0000313" key="2">
    <source>
        <dbReference type="Proteomes" id="UP000187203"/>
    </source>
</evidence>
<organism evidence="1 2">
    <name type="scientific">Corchorus olitorius</name>
    <dbReference type="NCBI Taxonomy" id="93759"/>
    <lineage>
        <taxon>Eukaryota</taxon>
        <taxon>Viridiplantae</taxon>
        <taxon>Streptophyta</taxon>
        <taxon>Embryophyta</taxon>
        <taxon>Tracheophyta</taxon>
        <taxon>Spermatophyta</taxon>
        <taxon>Magnoliopsida</taxon>
        <taxon>eudicotyledons</taxon>
        <taxon>Gunneridae</taxon>
        <taxon>Pentapetalae</taxon>
        <taxon>rosids</taxon>
        <taxon>malvids</taxon>
        <taxon>Malvales</taxon>
        <taxon>Malvaceae</taxon>
        <taxon>Grewioideae</taxon>
        <taxon>Apeibeae</taxon>
        <taxon>Corchorus</taxon>
    </lineage>
</organism>
<sequence>MVGASLSQMCSNLSLQEKEKDKVIIENAWIEDPEEAEVWHYLIDWGSQFWSDGIKISWSRKGFSWRAKLIVSGIWKTGCFGNHADSLLLHRRPVARALLPPGSQPEVDSKEVVGVVAQKSGDEVISKRTGKLPMIEGGMADFVGTGKLGEKENVRMSNLREPFLTEGGGENLEEFRAQLEGSSGPNSLEQLYSNIPGVGLPVMGHGSTYNPNFGLHKGKKVKSGLDNNEAMSYSGPAEEYYKMMNEAVDGSPFVVGAGEEVSSRECHLKEGRKRSRVGNEAVAKREFGGDYVSLGVDQTKATDAAVKEDNVAAQARHKND</sequence>
<accession>A0A1R3GBY0</accession>
<evidence type="ECO:0000313" key="1">
    <source>
        <dbReference type="EMBL" id="OMO55582.1"/>
    </source>
</evidence>